<organism evidence="2 3">
    <name type="scientific">Liparis tanakae</name>
    <name type="common">Tanaka's snailfish</name>
    <dbReference type="NCBI Taxonomy" id="230148"/>
    <lineage>
        <taxon>Eukaryota</taxon>
        <taxon>Metazoa</taxon>
        <taxon>Chordata</taxon>
        <taxon>Craniata</taxon>
        <taxon>Vertebrata</taxon>
        <taxon>Euteleostomi</taxon>
        <taxon>Actinopterygii</taxon>
        <taxon>Neopterygii</taxon>
        <taxon>Teleostei</taxon>
        <taxon>Neoteleostei</taxon>
        <taxon>Acanthomorphata</taxon>
        <taxon>Eupercaria</taxon>
        <taxon>Perciformes</taxon>
        <taxon>Cottioidei</taxon>
        <taxon>Cottales</taxon>
        <taxon>Liparidae</taxon>
        <taxon>Liparis</taxon>
    </lineage>
</organism>
<protein>
    <submittedName>
        <fullName evidence="2">Uncharacterized protein</fullName>
    </submittedName>
</protein>
<sequence length="126" mass="13069">MGEITVVVKPPPTELLSAAAVTGLAGGFAPVRVSSPRLDPAIWPAGQQPAFSPGLPAADRKTTQGSLSISVSQSPSPSRVPARTPLSFILILFHASSFSRSVLIHHPPAPCAARPPPSASSLTRYR</sequence>
<evidence type="ECO:0000256" key="1">
    <source>
        <dbReference type="SAM" id="MobiDB-lite"/>
    </source>
</evidence>
<evidence type="ECO:0000313" key="3">
    <source>
        <dbReference type="Proteomes" id="UP000314294"/>
    </source>
</evidence>
<name>A0A4Z2IX25_9TELE</name>
<comment type="caution">
    <text evidence="2">The sequence shown here is derived from an EMBL/GenBank/DDBJ whole genome shotgun (WGS) entry which is preliminary data.</text>
</comment>
<feature type="compositionally biased region" description="Low complexity" evidence="1">
    <location>
        <begin position="66"/>
        <end position="80"/>
    </location>
</feature>
<gene>
    <name evidence="2" type="ORF">EYF80_007428</name>
</gene>
<dbReference type="Proteomes" id="UP000314294">
    <property type="component" value="Unassembled WGS sequence"/>
</dbReference>
<accession>A0A4Z2IX25</accession>
<evidence type="ECO:0000313" key="2">
    <source>
        <dbReference type="EMBL" id="TNN82307.1"/>
    </source>
</evidence>
<feature type="region of interest" description="Disordered" evidence="1">
    <location>
        <begin position="49"/>
        <end position="80"/>
    </location>
</feature>
<dbReference type="AlphaFoldDB" id="A0A4Z2IX25"/>
<dbReference type="EMBL" id="SRLO01000040">
    <property type="protein sequence ID" value="TNN82307.1"/>
    <property type="molecule type" value="Genomic_DNA"/>
</dbReference>
<proteinExistence type="predicted"/>
<keyword evidence="3" id="KW-1185">Reference proteome</keyword>
<reference evidence="2 3" key="1">
    <citation type="submission" date="2019-03" db="EMBL/GenBank/DDBJ databases">
        <title>First draft genome of Liparis tanakae, snailfish: a comprehensive survey of snailfish specific genes.</title>
        <authorList>
            <person name="Kim W."/>
            <person name="Song I."/>
            <person name="Jeong J.-H."/>
            <person name="Kim D."/>
            <person name="Kim S."/>
            <person name="Ryu S."/>
            <person name="Song J.Y."/>
            <person name="Lee S.K."/>
        </authorList>
    </citation>
    <scope>NUCLEOTIDE SEQUENCE [LARGE SCALE GENOMIC DNA]</scope>
    <source>
        <tissue evidence="2">Muscle</tissue>
    </source>
</reference>